<evidence type="ECO:0000256" key="1">
    <source>
        <dbReference type="SAM" id="MobiDB-lite"/>
    </source>
</evidence>
<evidence type="ECO:0000313" key="2">
    <source>
        <dbReference type="EMBL" id="HDY58671.1"/>
    </source>
</evidence>
<organism evidence="2">
    <name type="scientific">candidate division WOR-3 bacterium</name>
    <dbReference type="NCBI Taxonomy" id="2052148"/>
    <lineage>
        <taxon>Bacteria</taxon>
        <taxon>Bacteria division WOR-3</taxon>
    </lineage>
</organism>
<proteinExistence type="predicted"/>
<feature type="region of interest" description="Disordered" evidence="1">
    <location>
        <begin position="1"/>
        <end position="73"/>
    </location>
</feature>
<protein>
    <submittedName>
        <fullName evidence="2">Uncharacterized protein</fullName>
    </submittedName>
</protein>
<dbReference type="EMBL" id="DSKY01000011">
    <property type="protein sequence ID" value="HDY58671.1"/>
    <property type="molecule type" value="Genomic_DNA"/>
</dbReference>
<comment type="caution">
    <text evidence="2">The sequence shown here is derived from an EMBL/GenBank/DDBJ whole genome shotgun (WGS) entry which is preliminary data.</text>
</comment>
<accession>A0A7V0Z4T9</accession>
<gene>
    <name evidence="2" type="ORF">ENP86_03865</name>
</gene>
<feature type="compositionally biased region" description="Basic and acidic residues" evidence="1">
    <location>
        <begin position="1"/>
        <end position="33"/>
    </location>
</feature>
<reference evidence="2" key="1">
    <citation type="journal article" date="2020" name="mSystems">
        <title>Genome- and Community-Level Interaction Insights into Carbon Utilization and Element Cycling Functions of Hydrothermarchaeota in Hydrothermal Sediment.</title>
        <authorList>
            <person name="Zhou Z."/>
            <person name="Liu Y."/>
            <person name="Xu W."/>
            <person name="Pan J."/>
            <person name="Luo Z.H."/>
            <person name="Li M."/>
        </authorList>
    </citation>
    <scope>NUCLEOTIDE SEQUENCE [LARGE SCALE GENOMIC DNA]</scope>
    <source>
        <strain evidence="2">SpSt-258</strain>
    </source>
</reference>
<feature type="compositionally biased region" description="Basic and acidic residues" evidence="1">
    <location>
        <begin position="42"/>
        <end position="55"/>
    </location>
</feature>
<dbReference type="AlphaFoldDB" id="A0A7V0Z4T9"/>
<sequence length="73" mass="8385">MTRNGEEGMMHKNGKKEYEDKMTGQTLGKREHSQYLFGLLQDRPEKREKSDRPDSGVDPCGNFNKPKIRSKSG</sequence>
<name>A0A7V0Z4T9_UNCW3</name>